<reference evidence="2" key="1">
    <citation type="journal article" date="2019" name="Int. J. Syst. Evol. Microbiol.">
        <title>The Global Catalogue of Microorganisms (GCM) 10K type strain sequencing project: providing services to taxonomists for standard genome sequencing and annotation.</title>
        <authorList>
            <consortium name="The Broad Institute Genomics Platform"/>
            <consortium name="The Broad Institute Genome Sequencing Center for Infectious Disease"/>
            <person name="Wu L."/>
            <person name="Ma J."/>
        </authorList>
    </citation>
    <scope>NUCLEOTIDE SEQUENCE [LARGE SCALE GENOMIC DNA]</scope>
    <source>
        <strain evidence="2">CCUG 62414</strain>
    </source>
</reference>
<keyword evidence="2" id="KW-1185">Reference proteome</keyword>
<gene>
    <name evidence="1" type="ORF">ACFQ1R_09625</name>
</gene>
<organism evidence="1 2">
    <name type="scientific">Mariniflexile jejuense</name>
    <dbReference type="NCBI Taxonomy" id="1173582"/>
    <lineage>
        <taxon>Bacteria</taxon>
        <taxon>Pseudomonadati</taxon>
        <taxon>Bacteroidota</taxon>
        <taxon>Flavobacteriia</taxon>
        <taxon>Flavobacteriales</taxon>
        <taxon>Flavobacteriaceae</taxon>
        <taxon>Mariniflexile</taxon>
    </lineage>
</organism>
<evidence type="ECO:0000313" key="2">
    <source>
        <dbReference type="Proteomes" id="UP001597061"/>
    </source>
</evidence>
<dbReference type="Proteomes" id="UP001597061">
    <property type="component" value="Unassembled WGS sequence"/>
</dbReference>
<dbReference type="EMBL" id="JBHTJI010000001">
    <property type="protein sequence ID" value="MFD0990355.1"/>
    <property type="molecule type" value="Genomic_DNA"/>
</dbReference>
<comment type="caution">
    <text evidence="1">The sequence shown here is derived from an EMBL/GenBank/DDBJ whole genome shotgun (WGS) entry which is preliminary data.</text>
</comment>
<dbReference type="RefSeq" id="WP_379925957.1">
    <property type="nucleotide sequence ID" value="NZ_JBHTJI010000001.1"/>
</dbReference>
<accession>A0ABW3JJQ3</accession>
<sequence length="40" mass="4583">MKNIKRFVILITLVFVASLVFFSDFHITKPENNTTAIVSK</sequence>
<evidence type="ECO:0000313" key="1">
    <source>
        <dbReference type="EMBL" id="MFD0990355.1"/>
    </source>
</evidence>
<proteinExistence type="predicted"/>
<name>A0ABW3JJQ3_9FLAO</name>
<protein>
    <submittedName>
        <fullName evidence="1">Uncharacterized protein</fullName>
    </submittedName>
</protein>